<evidence type="ECO:0000256" key="1">
    <source>
        <dbReference type="ARBA" id="ARBA00005495"/>
    </source>
</evidence>
<evidence type="ECO:0000313" key="6">
    <source>
        <dbReference type="EMBL" id="VEI74144.1"/>
    </source>
</evidence>
<dbReference type="InterPro" id="IPR006913">
    <property type="entry name" value="CENP-V/GFA"/>
</dbReference>
<dbReference type="EMBL" id="LR134492">
    <property type="protein sequence ID" value="VEI74144.1"/>
    <property type="molecule type" value="Genomic_DNA"/>
</dbReference>
<evidence type="ECO:0000259" key="5">
    <source>
        <dbReference type="PROSITE" id="PS51891"/>
    </source>
</evidence>
<evidence type="ECO:0000256" key="4">
    <source>
        <dbReference type="ARBA" id="ARBA00023239"/>
    </source>
</evidence>
<reference evidence="6 7" key="1">
    <citation type="submission" date="2018-12" db="EMBL/GenBank/DDBJ databases">
        <authorList>
            <consortium name="Pathogen Informatics"/>
        </authorList>
    </citation>
    <scope>NUCLEOTIDE SEQUENCE [LARGE SCALE GENOMIC DNA]</scope>
    <source>
        <strain evidence="6 7">NCTC13193</strain>
    </source>
</reference>
<keyword evidence="3" id="KW-0862">Zinc</keyword>
<dbReference type="PANTHER" id="PTHR33337:SF40">
    <property type="entry name" value="CENP-V_GFA DOMAIN-CONTAINING PROTEIN-RELATED"/>
    <property type="match status" value="1"/>
</dbReference>
<dbReference type="GO" id="GO:0046872">
    <property type="term" value="F:metal ion binding"/>
    <property type="evidence" value="ECO:0007669"/>
    <property type="project" value="UniProtKB-KW"/>
</dbReference>
<accession>A0A448T2G2</accession>
<dbReference type="SUPFAM" id="SSF51316">
    <property type="entry name" value="Mss4-like"/>
    <property type="match status" value="1"/>
</dbReference>
<keyword evidence="4" id="KW-0456">Lyase</keyword>
<dbReference type="GO" id="GO:0016846">
    <property type="term" value="F:carbon-sulfur lyase activity"/>
    <property type="evidence" value="ECO:0007669"/>
    <property type="project" value="InterPro"/>
</dbReference>
<evidence type="ECO:0000256" key="3">
    <source>
        <dbReference type="ARBA" id="ARBA00022833"/>
    </source>
</evidence>
<dbReference type="PROSITE" id="PS51891">
    <property type="entry name" value="CENP_V_GFA"/>
    <property type="match status" value="1"/>
</dbReference>
<name>A0A448T2G2_SERFO</name>
<dbReference type="Pfam" id="PF04828">
    <property type="entry name" value="GFA"/>
    <property type="match status" value="1"/>
</dbReference>
<evidence type="ECO:0000256" key="2">
    <source>
        <dbReference type="ARBA" id="ARBA00022723"/>
    </source>
</evidence>
<evidence type="ECO:0000313" key="7">
    <source>
        <dbReference type="Proteomes" id="UP000270487"/>
    </source>
</evidence>
<keyword evidence="2" id="KW-0479">Metal-binding</keyword>
<dbReference type="AlphaFoldDB" id="A0A448T2G2"/>
<feature type="domain" description="CENP-V/GFA" evidence="5">
    <location>
        <begin position="5"/>
        <end position="121"/>
    </location>
</feature>
<dbReference type="PANTHER" id="PTHR33337">
    <property type="entry name" value="GFA DOMAIN-CONTAINING PROTEIN"/>
    <property type="match status" value="1"/>
</dbReference>
<gene>
    <name evidence="6" type="ORF">NCTC13193_04503</name>
</gene>
<dbReference type="Proteomes" id="UP000270487">
    <property type="component" value="Chromosome"/>
</dbReference>
<proteinExistence type="inferred from homology"/>
<comment type="similarity">
    <text evidence="1">Belongs to the Gfa family.</text>
</comment>
<dbReference type="Gene3D" id="3.90.1590.10">
    <property type="entry name" value="glutathione-dependent formaldehyde- activating enzyme (gfa)"/>
    <property type="match status" value="1"/>
</dbReference>
<dbReference type="RefSeq" id="WP_141132798.1">
    <property type="nucleotide sequence ID" value="NZ_CAMISI010000009.1"/>
</dbReference>
<organism evidence="6 7">
    <name type="scientific">Serratia fonticola</name>
    <dbReference type="NCBI Taxonomy" id="47917"/>
    <lineage>
        <taxon>Bacteria</taxon>
        <taxon>Pseudomonadati</taxon>
        <taxon>Pseudomonadota</taxon>
        <taxon>Gammaproteobacteria</taxon>
        <taxon>Enterobacterales</taxon>
        <taxon>Yersiniaceae</taxon>
        <taxon>Serratia</taxon>
    </lineage>
</organism>
<sequence length="129" mass="13800">MTNEFSGGCLCGAIRFKATSPANPHTCSCDICQKHTGAQSAAWIEFSASNVQWIGEGGKPATYRSSPASSRAFCPRCGSSIGAIDDGPVIALLSGVFDNPNDPALAPEYHSFEDMKTEWWQKLFPDSPP</sequence>
<protein>
    <submittedName>
        <fullName evidence="6">Uncharacterized conserved protein</fullName>
    </submittedName>
</protein>
<dbReference type="InterPro" id="IPR011057">
    <property type="entry name" value="Mss4-like_sf"/>
</dbReference>